<evidence type="ECO:0000256" key="6">
    <source>
        <dbReference type="ARBA" id="ARBA00023136"/>
    </source>
</evidence>
<gene>
    <name evidence="9" type="ORF">ING2E5B_1304</name>
</gene>
<proteinExistence type="predicted"/>
<evidence type="ECO:0000256" key="2">
    <source>
        <dbReference type="ARBA" id="ARBA00022448"/>
    </source>
</evidence>
<sequence>MEYSPDTQNVIMILQLHNKPLNILLFLCSFTLLHAQEDYYFSGYVKNLVSKDVISDAVIKIGEVYVVSNDKGFFSGLLKEGSNRIEITCLGYTPIDTTIIGRDNIFIEFELVPTSYLLEEVVVTNKKQSLIHRGLGNFVIDVSQLRKTPLFLGERDIVKSMQLLPGISSGMEGSSQLNIRGGTNDQTLFLIDNVPVYLQNHAFGLFSIFNSDIIRQAEVYKSGIPAIHGNHLSGGASIRLKNGNMTEHSGSLSIGPLAGSISANGPIVKNKLSYLFSVRKSFLDLVFDGISYIKGEVQTGAPLINFYDVNAKITLRVNSQNRLSMIYYTGLDYFYNHSKVQNREEENEFVYTFKDKLGWKNNLFSLQSESIVGKNILLNNSFYITSLGNMDIQHFKMEDPNTTGNIKNGVLSDLINIGGKSDFEITTNRHLTFKTGIHGAYQLFKPNYILKERDGVTNYFNINKLSLQSYSMYLTTIYLYDKWKISAGLRSSIYKTHNFHFALEPRLKIENNFIDGEMIMLSYDRTTQPTISVNEMNYNSLFDFWIPFKDKLPIANQLSLGYKKLFYEHNLSVSLEAFSKKFKNLVLIENIDAYLENMESFNLGTGSAKGVELMIDYTPANWSFMAAYSLSKTTRTFNNKTYPFKYDTPHALSLYINYDLLSTVRRRNSLSTNIQIKSGLPYFVPTIKYPNMGLPSDPSGYPYFDSEDLYYVPFEPNTRLNNYFRWDVNFTMEKKTKKGIRTWQFSILNMTAHKNPYSIYLTEDGYKAFQLIPILPSISFTYEK</sequence>
<dbReference type="EMBL" id="LN515532">
    <property type="protein sequence ID" value="CEA16054.1"/>
    <property type="molecule type" value="Genomic_DNA"/>
</dbReference>
<dbReference type="KEGG" id="pbt:ING2E5B_1304"/>
<dbReference type="SUPFAM" id="SSF49464">
    <property type="entry name" value="Carboxypeptidase regulatory domain-like"/>
    <property type="match status" value="1"/>
</dbReference>
<dbReference type="HOGENOM" id="CLU_016599_0_0_10"/>
<dbReference type="PANTHER" id="PTHR30069">
    <property type="entry name" value="TONB-DEPENDENT OUTER MEMBRANE RECEPTOR"/>
    <property type="match status" value="1"/>
</dbReference>
<keyword evidence="3" id="KW-1134">Transmembrane beta strand</keyword>
<keyword evidence="4" id="KW-0812">Transmembrane</keyword>
<accession>A0A098BZH1</accession>
<dbReference type="Proteomes" id="UP000032417">
    <property type="component" value="Chromosome 1"/>
</dbReference>
<name>A0A098BZH1_9BACT</name>
<reference evidence="9 10" key="1">
    <citation type="submission" date="2014-08" db="EMBL/GenBank/DDBJ databases">
        <authorList>
            <person name="Wibberg D."/>
        </authorList>
    </citation>
    <scope>NUCLEOTIDE SEQUENCE [LARGE SCALE GENOMIC DNA]</scope>
    <source>
        <strain evidence="10">ING2-E5B</strain>
    </source>
</reference>
<dbReference type="InterPro" id="IPR039426">
    <property type="entry name" value="TonB-dep_rcpt-like"/>
</dbReference>
<keyword evidence="6" id="KW-0472">Membrane</keyword>
<dbReference type="PANTHER" id="PTHR30069:SF29">
    <property type="entry name" value="HEMOGLOBIN AND HEMOGLOBIN-HAPTOGLOBIN-BINDING PROTEIN 1-RELATED"/>
    <property type="match status" value="1"/>
</dbReference>
<evidence type="ECO:0000256" key="5">
    <source>
        <dbReference type="ARBA" id="ARBA00022729"/>
    </source>
</evidence>
<evidence type="ECO:0000256" key="4">
    <source>
        <dbReference type="ARBA" id="ARBA00022692"/>
    </source>
</evidence>
<dbReference type="PATRIC" id="fig|1562970.3.peg.1290"/>
<dbReference type="OrthoDB" id="9804995at2"/>
<comment type="subcellular location">
    <subcellularLocation>
        <location evidence="1">Cell outer membrane</location>
        <topology evidence="1">Multi-pass membrane protein</topology>
    </subcellularLocation>
</comment>
<evidence type="ECO:0000256" key="3">
    <source>
        <dbReference type="ARBA" id="ARBA00022452"/>
    </source>
</evidence>
<dbReference type="InterPro" id="IPR036942">
    <property type="entry name" value="Beta-barrel_TonB_sf"/>
</dbReference>
<dbReference type="STRING" id="1562970.ING2E5B_1304"/>
<evidence type="ECO:0000259" key="8">
    <source>
        <dbReference type="Pfam" id="PF07715"/>
    </source>
</evidence>
<dbReference type="SUPFAM" id="SSF56935">
    <property type="entry name" value="Porins"/>
    <property type="match status" value="1"/>
</dbReference>
<dbReference type="GO" id="GO:0015344">
    <property type="term" value="F:siderophore uptake transmembrane transporter activity"/>
    <property type="evidence" value="ECO:0007669"/>
    <property type="project" value="TreeGrafter"/>
</dbReference>
<evidence type="ECO:0000256" key="7">
    <source>
        <dbReference type="ARBA" id="ARBA00023237"/>
    </source>
</evidence>
<dbReference type="InterPro" id="IPR012910">
    <property type="entry name" value="Plug_dom"/>
</dbReference>
<dbReference type="InterPro" id="IPR037066">
    <property type="entry name" value="Plug_dom_sf"/>
</dbReference>
<evidence type="ECO:0000313" key="10">
    <source>
        <dbReference type="Proteomes" id="UP000032417"/>
    </source>
</evidence>
<keyword evidence="2" id="KW-0813">Transport</keyword>
<evidence type="ECO:0000256" key="1">
    <source>
        <dbReference type="ARBA" id="ARBA00004571"/>
    </source>
</evidence>
<organism evidence="9 10">
    <name type="scientific">Fermentimonas caenicola</name>
    <dbReference type="NCBI Taxonomy" id="1562970"/>
    <lineage>
        <taxon>Bacteria</taxon>
        <taxon>Pseudomonadati</taxon>
        <taxon>Bacteroidota</taxon>
        <taxon>Bacteroidia</taxon>
        <taxon>Bacteroidales</taxon>
        <taxon>Dysgonomonadaceae</taxon>
        <taxon>Fermentimonas</taxon>
    </lineage>
</organism>
<evidence type="ECO:0000313" key="9">
    <source>
        <dbReference type="EMBL" id="CEA16054.1"/>
    </source>
</evidence>
<keyword evidence="7" id="KW-0998">Cell outer membrane</keyword>
<dbReference type="Gene3D" id="2.40.170.20">
    <property type="entry name" value="TonB-dependent receptor, beta-barrel domain"/>
    <property type="match status" value="1"/>
</dbReference>
<protein>
    <recommendedName>
        <fullName evidence="8">TonB-dependent receptor plug domain-containing protein</fullName>
    </recommendedName>
</protein>
<dbReference type="AlphaFoldDB" id="A0A098BZH1"/>
<dbReference type="InterPro" id="IPR008969">
    <property type="entry name" value="CarboxyPept-like_regulatory"/>
</dbReference>
<keyword evidence="10" id="KW-1185">Reference proteome</keyword>
<keyword evidence="5" id="KW-0732">Signal</keyword>
<feature type="domain" description="TonB-dependent receptor plug" evidence="8">
    <location>
        <begin position="154"/>
        <end position="235"/>
    </location>
</feature>
<dbReference type="Pfam" id="PF07715">
    <property type="entry name" value="Plug"/>
    <property type="match status" value="1"/>
</dbReference>
<dbReference type="GO" id="GO:0044718">
    <property type="term" value="P:siderophore transmembrane transport"/>
    <property type="evidence" value="ECO:0007669"/>
    <property type="project" value="TreeGrafter"/>
</dbReference>
<dbReference type="GO" id="GO:0009279">
    <property type="term" value="C:cell outer membrane"/>
    <property type="evidence" value="ECO:0007669"/>
    <property type="project" value="UniProtKB-SubCell"/>
</dbReference>
<dbReference type="Gene3D" id="2.170.130.10">
    <property type="entry name" value="TonB-dependent receptor, plug domain"/>
    <property type="match status" value="1"/>
</dbReference>